<dbReference type="SUPFAM" id="SSF57038">
    <property type="entry name" value="Cyclotides"/>
    <property type="match status" value="1"/>
</dbReference>
<keyword evidence="3" id="KW-0732">Signal</keyword>
<organism evidence="4">
    <name type="scientific">Viola tricolor</name>
    <dbReference type="NCBI Taxonomy" id="214053"/>
    <lineage>
        <taxon>Eukaryota</taxon>
        <taxon>Viridiplantae</taxon>
        <taxon>Streptophyta</taxon>
        <taxon>Embryophyta</taxon>
        <taxon>Tracheophyta</taxon>
        <taxon>Spermatophyta</taxon>
        <taxon>Magnoliopsida</taxon>
        <taxon>eudicotyledons</taxon>
        <taxon>Gunneridae</taxon>
        <taxon>Pentapetalae</taxon>
        <taxon>rosids</taxon>
        <taxon>fabids</taxon>
        <taxon>Malpighiales</taxon>
        <taxon>Violaceae</taxon>
        <taxon>Viola</taxon>
        <taxon>Viola subgen. Viola</taxon>
        <taxon>Viola sect. Melanium</taxon>
        <taxon>Viola subsect. Bracteolatae</taxon>
    </lineage>
</organism>
<proteinExistence type="evidence at transcript level"/>
<protein>
    <submittedName>
        <fullName evidence="4">Cyclotide</fullName>
    </submittedName>
</protein>
<dbReference type="InterPro" id="IPR005535">
    <property type="entry name" value="Cyclotide"/>
</dbReference>
<dbReference type="EMBL" id="KT203803">
    <property type="protein sequence ID" value="ALI30823.1"/>
    <property type="molecule type" value="mRNA"/>
</dbReference>
<keyword evidence="2" id="KW-1015">Disulfide bond</keyword>
<dbReference type="PROSITE" id="PS51052">
    <property type="entry name" value="CYCLOTIDE"/>
    <property type="match status" value="1"/>
</dbReference>
<feature type="signal peptide" evidence="3">
    <location>
        <begin position="1"/>
        <end position="27"/>
    </location>
</feature>
<dbReference type="InterPro" id="IPR036146">
    <property type="entry name" value="Cyclotide_sf"/>
</dbReference>
<dbReference type="GO" id="GO:0006952">
    <property type="term" value="P:defense response"/>
    <property type="evidence" value="ECO:0007669"/>
    <property type="project" value="UniProtKB-KW"/>
</dbReference>
<dbReference type="Pfam" id="PF03784">
    <property type="entry name" value="Cyclotide"/>
    <property type="match status" value="1"/>
</dbReference>
<reference evidence="4" key="1">
    <citation type="journal article" date="2015" name="J. Proteome Res.">
        <title>Peptidomics of Circular Cysteine-Rich Plant Peptides: Analysis of the Diversity of Cyclotides from Viola tricolor by Transcriptome and Proteome Mining.</title>
        <authorList>
            <person name="Hellinger R."/>
            <person name="Koehbach J."/>
            <person name="Soltis D.E."/>
            <person name="Carpenter E.J."/>
            <person name="Wong G.K."/>
            <person name="Gruber C.W."/>
        </authorList>
    </citation>
    <scope>NUCLEOTIDE SEQUENCE</scope>
    <source>
        <strain evidence="4">10</strain>
    </source>
</reference>
<evidence type="ECO:0000256" key="3">
    <source>
        <dbReference type="SAM" id="SignalP"/>
    </source>
</evidence>
<sequence>MERTKKMMIVGFLVLVMAAFALPPAFAVFEKDIITPKGVRMAFGEAALHLDEEAIYALTGKVLISNPIIEAALIQHSDPLAGVPCGESCNVIPCIASLSCRCKSKVCFQNSLDN</sequence>
<keyword evidence="1" id="KW-0611">Plant defense</keyword>
<evidence type="ECO:0000256" key="1">
    <source>
        <dbReference type="ARBA" id="ARBA00022821"/>
    </source>
</evidence>
<dbReference type="AlphaFoldDB" id="A0A0N9YKR6"/>
<evidence type="ECO:0000256" key="2">
    <source>
        <dbReference type="ARBA" id="ARBA00023157"/>
    </source>
</evidence>
<evidence type="ECO:0000313" key="4">
    <source>
        <dbReference type="EMBL" id="ALI30823.1"/>
    </source>
</evidence>
<name>A0A0N9YKR6_9ROSI</name>
<feature type="chain" id="PRO_5006041699" evidence="3">
    <location>
        <begin position="28"/>
        <end position="114"/>
    </location>
</feature>
<accession>A0A0N9YKR6</accession>